<evidence type="ECO:0000313" key="4">
    <source>
        <dbReference type="Proteomes" id="UP000473699"/>
    </source>
</evidence>
<name>A0A6L5YBM7_9BACT</name>
<dbReference type="Proteomes" id="UP000473699">
    <property type="component" value="Unassembled WGS sequence"/>
</dbReference>
<organism evidence="3 4">
    <name type="scientific">Pyramidobacter porci</name>
    <dbReference type="NCBI Taxonomy" id="2605789"/>
    <lineage>
        <taxon>Bacteria</taxon>
        <taxon>Thermotogati</taxon>
        <taxon>Synergistota</taxon>
        <taxon>Synergistia</taxon>
        <taxon>Synergistales</taxon>
        <taxon>Dethiosulfovibrionaceae</taxon>
        <taxon>Pyramidobacter</taxon>
    </lineage>
</organism>
<feature type="domain" description="NERD" evidence="2">
    <location>
        <begin position="54"/>
        <end position="157"/>
    </location>
</feature>
<dbReference type="EMBL" id="VUNH01000002">
    <property type="protein sequence ID" value="MST54942.1"/>
    <property type="molecule type" value="Genomic_DNA"/>
</dbReference>
<comment type="caution">
    <text evidence="3">The sequence shown here is derived from an EMBL/GenBank/DDBJ whole genome shotgun (WGS) entry which is preliminary data.</text>
</comment>
<gene>
    <name evidence="3" type="ORF">FYJ74_02595</name>
</gene>
<reference evidence="3 4" key="1">
    <citation type="submission" date="2019-08" db="EMBL/GenBank/DDBJ databases">
        <title>In-depth cultivation of the pig gut microbiome towards novel bacterial diversity and tailored functional studies.</title>
        <authorList>
            <person name="Wylensek D."/>
            <person name="Hitch T.C.A."/>
            <person name="Clavel T."/>
        </authorList>
    </citation>
    <scope>NUCLEOTIDE SEQUENCE [LARGE SCALE GENOMIC DNA]</scope>
    <source>
        <strain evidence="3 4">SM-530-WT-4B</strain>
    </source>
</reference>
<evidence type="ECO:0000259" key="2">
    <source>
        <dbReference type="Pfam" id="PF08378"/>
    </source>
</evidence>
<accession>A0A6L5YBM7</accession>
<keyword evidence="4" id="KW-1185">Reference proteome</keyword>
<evidence type="ECO:0000313" key="3">
    <source>
        <dbReference type="EMBL" id="MST54942.1"/>
    </source>
</evidence>
<keyword evidence="1" id="KW-0472">Membrane</keyword>
<dbReference type="AlphaFoldDB" id="A0A6L5YBM7"/>
<proteinExistence type="predicted"/>
<dbReference type="RefSeq" id="WP_154528050.1">
    <property type="nucleotide sequence ID" value="NZ_VUNH01000002.1"/>
</dbReference>
<feature type="transmembrane region" description="Helical" evidence="1">
    <location>
        <begin position="20"/>
        <end position="39"/>
    </location>
</feature>
<dbReference type="Pfam" id="PF08378">
    <property type="entry name" value="NERD"/>
    <property type="match status" value="1"/>
</dbReference>
<protein>
    <recommendedName>
        <fullName evidence="2">NERD domain-containing protein</fullName>
    </recommendedName>
</protein>
<sequence>MEFKFFGMNLNLWKLHSVSDYARFFFFMAAGVLVFAILARRIGKRRNDDAATERVVRKLRRLCKNEGIVCGAAPPVVPPGTADALLVSRRGIFALRCIGWGIRVFGSVESPQWRVEDNNERRTIPNPLAQAGAAAAALNARLAEKRFDAEIRPLAVFADPFDSPRLSLEGGASAIACEDLKKWYHSQPELPALDRSARDEIIRALALTEWKKERKS</sequence>
<keyword evidence="1" id="KW-1133">Transmembrane helix</keyword>
<evidence type="ECO:0000256" key="1">
    <source>
        <dbReference type="SAM" id="Phobius"/>
    </source>
</evidence>
<keyword evidence="1" id="KW-0812">Transmembrane</keyword>
<dbReference type="InterPro" id="IPR011528">
    <property type="entry name" value="NERD"/>
</dbReference>